<evidence type="ECO:0000256" key="1">
    <source>
        <dbReference type="SAM" id="MobiDB-lite"/>
    </source>
</evidence>
<dbReference type="AlphaFoldDB" id="A0A821CP58"/>
<dbReference type="EMBL" id="CAJOBP010023629">
    <property type="protein sequence ID" value="CAF4604736.1"/>
    <property type="molecule type" value="Genomic_DNA"/>
</dbReference>
<sequence length="115" mass="13313">MKLLELTKIAEQKDRLFSQQTDAELQRHIHSKNEFKQQHEVLLSTLLLEQQQLHLTATKEHKRVVKEFIPMSTPGYDDPTKDHSGPAACQARAVSPDNQYSSRLLNARRCENFDD</sequence>
<evidence type="ECO:0000313" key="3">
    <source>
        <dbReference type="Proteomes" id="UP000663873"/>
    </source>
</evidence>
<keyword evidence="3" id="KW-1185">Reference proteome</keyword>
<gene>
    <name evidence="2" type="ORF">UJA718_LOCUS31347</name>
</gene>
<reference evidence="2" key="1">
    <citation type="submission" date="2021-02" db="EMBL/GenBank/DDBJ databases">
        <authorList>
            <person name="Nowell W R."/>
        </authorList>
    </citation>
    <scope>NUCLEOTIDE SEQUENCE</scope>
</reference>
<feature type="region of interest" description="Disordered" evidence="1">
    <location>
        <begin position="70"/>
        <end position="96"/>
    </location>
</feature>
<accession>A0A821CP58</accession>
<comment type="caution">
    <text evidence="2">The sequence shown here is derived from an EMBL/GenBank/DDBJ whole genome shotgun (WGS) entry which is preliminary data.</text>
</comment>
<evidence type="ECO:0000313" key="2">
    <source>
        <dbReference type="EMBL" id="CAF4604736.1"/>
    </source>
</evidence>
<protein>
    <submittedName>
        <fullName evidence="2">Uncharacterized protein</fullName>
    </submittedName>
</protein>
<organism evidence="2 3">
    <name type="scientific">Rotaria socialis</name>
    <dbReference type="NCBI Taxonomy" id="392032"/>
    <lineage>
        <taxon>Eukaryota</taxon>
        <taxon>Metazoa</taxon>
        <taxon>Spiralia</taxon>
        <taxon>Gnathifera</taxon>
        <taxon>Rotifera</taxon>
        <taxon>Eurotatoria</taxon>
        <taxon>Bdelloidea</taxon>
        <taxon>Philodinida</taxon>
        <taxon>Philodinidae</taxon>
        <taxon>Rotaria</taxon>
    </lineage>
</organism>
<dbReference type="Proteomes" id="UP000663873">
    <property type="component" value="Unassembled WGS sequence"/>
</dbReference>
<name>A0A821CP58_9BILA</name>
<proteinExistence type="predicted"/>